<reference evidence="1" key="2">
    <citation type="journal article" date="2015" name="Fish Shellfish Immunol.">
        <title>Early steps in the European eel (Anguilla anguilla)-Vibrio vulnificus interaction in the gills: Role of the RtxA13 toxin.</title>
        <authorList>
            <person name="Callol A."/>
            <person name="Pajuelo D."/>
            <person name="Ebbesson L."/>
            <person name="Teles M."/>
            <person name="MacKenzie S."/>
            <person name="Amaro C."/>
        </authorList>
    </citation>
    <scope>NUCLEOTIDE SEQUENCE</scope>
</reference>
<reference evidence="1" key="1">
    <citation type="submission" date="2014-11" db="EMBL/GenBank/DDBJ databases">
        <authorList>
            <person name="Amaro Gonzalez C."/>
        </authorList>
    </citation>
    <scope>NUCLEOTIDE SEQUENCE</scope>
</reference>
<proteinExistence type="predicted"/>
<evidence type="ECO:0000313" key="1">
    <source>
        <dbReference type="EMBL" id="JAH72207.1"/>
    </source>
</evidence>
<accession>A0A0E9V2D1</accession>
<dbReference type="EMBL" id="GBXM01036370">
    <property type="protein sequence ID" value="JAH72207.1"/>
    <property type="molecule type" value="Transcribed_RNA"/>
</dbReference>
<organism evidence="1">
    <name type="scientific">Anguilla anguilla</name>
    <name type="common">European freshwater eel</name>
    <name type="synonym">Muraena anguilla</name>
    <dbReference type="NCBI Taxonomy" id="7936"/>
    <lineage>
        <taxon>Eukaryota</taxon>
        <taxon>Metazoa</taxon>
        <taxon>Chordata</taxon>
        <taxon>Craniata</taxon>
        <taxon>Vertebrata</taxon>
        <taxon>Euteleostomi</taxon>
        <taxon>Actinopterygii</taxon>
        <taxon>Neopterygii</taxon>
        <taxon>Teleostei</taxon>
        <taxon>Anguilliformes</taxon>
        <taxon>Anguillidae</taxon>
        <taxon>Anguilla</taxon>
    </lineage>
</organism>
<sequence length="14" mass="1514">MPTAQVSLLNLSCH</sequence>
<protein>
    <submittedName>
        <fullName evidence="1">Uncharacterized protein</fullName>
    </submittedName>
</protein>
<name>A0A0E9V2D1_ANGAN</name>